<dbReference type="Gene3D" id="1.10.357.10">
    <property type="entry name" value="Tetracycline Repressor, domain 2"/>
    <property type="match status" value="1"/>
</dbReference>
<dbReference type="STRING" id="587909.SAMN05421810_101523"/>
<keyword evidence="5" id="KW-1185">Reference proteome</keyword>
<dbReference type="Pfam" id="PF17940">
    <property type="entry name" value="TetR_C_31"/>
    <property type="match status" value="1"/>
</dbReference>
<accession>A0A1I5LFC6</accession>
<evidence type="ECO:0000313" key="5">
    <source>
        <dbReference type="Proteomes" id="UP000198727"/>
    </source>
</evidence>
<dbReference type="SUPFAM" id="SSF46689">
    <property type="entry name" value="Homeodomain-like"/>
    <property type="match status" value="1"/>
</dbReference>
<dbReference type="PROSITE" id="PS50977">
    <property type="entry name" value="HTH_TETR_2"/>
    <property type="match status" value="1"/>
</dbReference>
<organism evidence="4 5">
    <name type="scientific">Amycolatopsis arida</name>
    <dbReference type="NCBI Taxonomy" id="587909"/>
    <lineage>
        <taxon>Bacteria</taxon>
        <taxon>Bacillati</taxon>
        <taxon>Actinomycetota</taxon>
        <taxon>Actinomycetes</taxon>
        <taxon>Pseudonocardiales</taxon>
        <taxon>Pseudonocardiaceae</taxon>
        <taxon>Amycolatopsis</taxon>
    </lineage>
</organism>
<reference evidence="5" key="1">
    <citation type="submission" date="2016-10" db="EMBL/GenBank/DDBJ databases">
        <authorList>
            <person name="Varghese N."/>
            <person name="Submissions S."/>
        </authorList>
    </citation>
    <scope>NUCLEOTIDE SEQUENCE [LARGE SCALE GENOMIC DNA]</scope>
    <source>
        <strain evidence="5">CGMCC 4.5579</strain>
    </source>
</reference>
<gene>
    <name evidence="4" type="ORF">SAMN05421810_101523</name>
</gene>
<evidence type="ECO:0000256" key="2">
    <source>
        <dbReference type="PROSITE-ProRule" id="PRU00335"/>
    </source>
</evidence>
<dbReference type="Proteomes" id="UP000198727">
    <property type="component" value="Unassembled WGS sequence"/>
</dbReference>
<dbReference type="RefSeq" id="WP_092527290.1">
    <property type="nucleotide sequence ID" value="NZ_FOWW01000001.1"/>
</dbReference>
<feature type="DNA-binding region" description="H-T-H motif" evidence="2">
    <location>
        <begin position="33"/>
        <end position="52"/>
    </location>
</feature>
<sequence length="203" mass="21936">MAPAAHADGRSRKERAADAAIEVIAADGLRGLTHRAVDARAGLPPGSTSSCFRTRLALLAGVLDRLVELDEAVVAAVPDAGWSTDTPDQRAAIVDMLTDLLVHWLGPARSRTLARMELYLDATRRAELLPELEAANRRFIDRAAEGIRRTGVTNSDQMARLLIAHMDGLLYDALTRPYLGGYDRAALREAIDTLVRGITSPST</sequence>
<dbReference type="InterPro" id="IPR001647">
    <property type="entry name" value="HTH_TetR"/>
</dbReference>
<evidence type="ECO:0000313" key="4">
    <source>
        <dbReference type="EMBL" id="SFO95905.1"/>
    </source>
</evidence>
<dbReference type="InterPro" id="IPR041583">
    <property type="entry name" value="TetR_C_31"/>
</dbReference>
<dbReference type="InterPro" id="IPR009057">
    <property type="entry name" value="Homeodomain-like_sf"/>
</dbReference>
<protein>
    <recommendedName>
        <fullName evidence="3">HTH tetR-type domain-containing protein</fullName>
    </recommendedName>
</protein>
<keyword evidence="1 2" id="KW-0238">DNA-binding</keyword>
<name>A0A1I5LFC6_9PSEU</name>
<evidence type="ECO:0000259" key="3">
    <source>
        <dbReference type="PROSITE" id="PS50977"/>
    </source>
</evidence>
<proteinExistence type="predicted"/>
<feature type="domain" description="HTH tetR-type" evidence="3">
    <location>
        <begin position="10"/>
        <end position="70"/>
    </location>
</feature>
<dbReference type="GO" id="GO:0003677">
    <property type="term" value="F:DNA binding"/>
    <property type="evidence" value="ECO:0007669"/>
    <property type="project" value="UniProtKB-UniRule"/>
</dbReference>
<evidence type="ECO:0000256" key="1">
    <source>
        <dbReference type="ARBA" id="ARBA00023125"/>
    </source>
</evidence>
<dbReference type="EMBL" id="FOWW01000001">
    <property type="protein sequence ID" value="SFO95905.1"/>
    <property type="molecule type" value="Genomic_DNA"/>
</dbReference>
<dbReference type="OrthoDB" id="7506349at2"/>
<dbReference type="AlphaFoldDB" id="A0A1I5LFC6"/>